<dbReference type="STRING" id="321614.Q0U1P9"/>
<evidence type="ECO:0000313" key="3">
    <source>
        <dbReference type="Proteomes" id="UP000001055"/>
    </source>
</evidence>
<evidence type="ECO:0000256" key="1">
    <source>
        <dbReference type="SAM" id="MobiDB-lite"/>
    </source>
</evidence>
<dbReference type="GeneID" id="5981542"/>
<gene>
    <name evidence="2" type="ORF">SNOG_14431</name>
</gene>
<evidence type="ECO:0000313" key="2">
    <source>
        <dbReference type="EMBL" id="EAT78302.1"/>
    </source>
</evidence>
<dbReference type="RefSeq" id="XP_001804618.1">
    <property type="nucleotide sequence ID" value="XM_001804566.1"/>
</dbReference>
<feature type="compositionally biased region" description="Acidic residues" evidence="1">
    <location>
        <begin position="719"/>
        <end position="728"/>
    </location>
</feature>
<dbReference type="VEuPathDB" id="FungiDB:JI435_144310"/>
<dbReference type="eggNOG" id="ENOG502RH8F">
    <property type="taxonomic scope" value="Eukaryota"/>
</dbReference>
<sequence>MGEQTRLRTSTPRAKSTVALVTRFIEDESDRDIYFLRSTVRSKNGSVSDIVIRESGYEDKILRIRNNPNPTLKGRGIDDPYKRLEVGAGPRWLPLSAWLHCHYDDFRINIEADEDFHPYRLLKSYFHRRRRTDFTFWRRFRDLKITQTLVDSASSWRCTISSTSELIFEVEVRLKRSGVQPVISPALSDLEVKSSEDWQPFLEWEASALEMLEIYGDSLIEQSAWWADNGMVFQLMDLPLELRETIYDQITGPYLWPHTARIQPVQLGQTYTRSNLEPIRMFDPTMVDWRDPIWKRLIGSSQFHLDPSGNRPPPFTSIIGTNTQIKSEFCNNAYRNATMHFQDDFNLHLAICSPQISCHIRSISIGFPNSSLFNFVGFVQHHHQPFVPMDRIPVKILCQLKTLEHIEFHFQVTPPRLPNGMPCLDPFLRQVLMNNMTDVTCQKVLVDWFLTLALAYIRHIPHISISGHVKNSTRADWEAIFEDERQGIEHDMSAQVQNILSLHWTNFTPATGGSSEDPIQRVSEIPISTRCRSPQTLITNLESMIASITRVSDVSNLSDTSLRWLGLDYGPWVWKCVQSLCTPQSPTGVNVANGVRAEVDVDITALAKGTIDVELSNSVELEAGTELLRESTEDEEVAEDWISKLVLCVPQSLLRTEVADGTGAAVVTTVVELTVGVDELATGMETTLELVEDNEATIGEFTKELVDDEVVEVVRAVEDEAADDDEDNGIASQSPNPG</sequence>
<proteinExistence type="predicted"/>
<dbReference type="InParanoid" id="Q0U1P9"/>
<dbReference type="KEGG" id="pno:SNOG_14431"/>
<protein>
    <submittedName>
        <fullName evidence="2">Uncharacterized protein</fullName>
    </submittedName>
</protein>
<dbReference type="EMBL" id="CH445355">
    <property type="protein sequence ID" value="EAT78302.1"/>
    <property type="molecule type" value="Genomic_DNA"/>
</dbReference>
<dbReference type="HOGENOM" id="CLU_376019_0_0_1"/>
<feature type="region of interest" description="Disordered" evidence="1">
    <location>
        <begin position="719"/>
        <end position="738"/>
    </location>
</feature>
<dbReference type="Proteomes" id="UP000001055">
    <property type="component" value="Unassembled WGS sequence"/>
</dbReference>
<organism evidence="2 3">
    <name type="scientific">Phaeosphaeria nodorum (strain SN15 / ATCC MYA-4574 / FGSC 10173)</name>
    <name type="common">Glume blotch fungus</name>
    <name type="synonym">Parastagonospora nodorum</name>
    <dbReference type="NCBI Taxonomy" id="321614"/>
    <lineage>
        <taxon>Eukaryota</taxon>
        <taxon>Fungi</taxon>
        <taxon>Dikarya</taxon>
        <taxon>Ascomycota</taxon>
        <taxon>Pezizomycotina</taxon>
        <taxon>Dothideomycetes</taxon>
        <taxon>Pleosporomycetidae</taxon>
        <taxon>Pleosporales</taxon>
        <taxon>Pleosporineae</taxon>
        <taxon>Phaeosphaeriaceae</taxon>
        <taxon>Parastagonospora</taxon>
    </lineage>
</organism>
<reference evidence="3" key="1">
    <citation type="journal article" date="2007" name="Plant Cell">
        <title>Dothideomycete-plant interactions illuminated by genome sequencing and EST analysis of the wheat pathogen Stagonospora nodorum.</title>
        <authorList>
            <person name="Hane J.K."/>
            <person name="Lowe R.G."/>
            <person name="Solomon P.S."/>
            <person name="Tan K.C."/>
            <person name="Schoch C.L."/>
            <person name="Spatafora J.W."/>
            <person name="Crous P.W."/>
            <person name="Kodira C."/>
            <person name="Birren B.W."/>
            <person name="Galagan J.E."/>
            <person name="Torriani S.F."/>
            <person name="McDonald B.A."/>
            <person name="Oliver R.P."/>
        </authorList>
    </citation>
    <scope>NUCLEOTIDE SEQUENCE [LARGE SCALE GENOMIC DNA]</scope>
    <source>
        <strain evidence="3">SN15 / ATCC MYA-4574 / FGSC 10173</strain>
    </source>
</reference>
<dbReference type="AlphaFoldDB" id="Q0U1P9"/>
<name>Q0U1P9_PHANO</name>
<accession>Q0U1P9</accession>